<name>A0A1C9W3T7_9GAMM</name>
<feature type="transmembrane region" description="Helical" evidence="2">
    <location>
        <begin position="12"/>
        <end position="33"/>
    </location>
</feature>
<keyword evidence="2" id="KW-1133">Transmembrane helix</keyword>
<dbReference type="AlphaFoldDB" id="A0A1C9W3T7"/>
<dbReference type="Proteomes" id="UP000095672">
    <property type="component" value="Chromosome"/>
</dbReference>
<evidence type="ECO:0008006" key="5">
    <source>
        <dbReference type="Google" id="ProtNLM"/>
    </source>
</evidence>
<dbReference type="STRING" id="1769779.AUP74_00345"/>
<dbReference type="OrthoDB" id="9806195at2"/>
<accession>A0A1C9W3T7</accession>
<keyword evidence="2" id="KW-0472">Membrane</keyword>
<feature type="transmembrane region" description="Helical" evidence="2">
    <location>
        <begin position="203"/>
        <end position="223"/>
    </location>
</feature>
<proteinExistence type="predicted"/>
<reference evidence="4" key="1">
    <citation type="submission" date="2016-01" db="EMBL/GenBank/DDBJ databases">
        <title>Complete genome sequence of Microbulbifer sp. CCB-MM1, a halophile isolated from Matang Mangrove Forest, Perak.</title>
        <authorList>
            <person name="Moh T.H."/>
            <person name="Dinesh B."/>
            <person name="Lau N.-S."/>
            <person name="Go F."/>
            <person name="Alexander Chong S.-C."/>
        </authorList>
    </citation>
    <scope>NUCLEOTIDE SEQUENCE [LARGE SCALE GENOMIC DNA]</scope>
    <source>
        <strain evidence="4">CCB-MM1</strain>
    </source>
</reference>
<evidence type="ECO:0000313" key="3">
    <source>
        <dbReference type="EMBL" id="AOS95816.1"/>
    </source>
</evidence>
<dbReference type="Pfam" id="PF03929">
    <property type="entry name" value="PepSY_TM"/>
    <property type="match status" value="1"/>
</dbReference>
<evidence type="ECO:0000256" key="2">
    <source>
        <dbReference type="SAM" id="Phobius"/>
    </source>
</evidence>
<keyword evidence="4" id="KW-1185">Reference proteome</keyword>
<feature type="region of interest" description="Disordered" evidence="1">
    <location>
        <begin position="233"/>
        <end position="254"/>
    </location>
</feature>
<evidence type="ECO:0000256" key="1">
    <source>
        <dbReference type="SAM" id="MobiDB-lite"/>
    </source>
</evidence>
<keyword evidence="2" id="KW-0812">Transmembrane</keyword>
<dbReference type="InterPro" id="IPR005625">
    <property type="entry name" value="PepSY-ass_TM"/>
</dbReference>
<evidence type="ECO:0000313" key="4">
    <source>
        <dbReference type="Proteomes" id="UP000095672"/>
    </source>
</evidence>
<sequence length="254" mass="28823">MIRIVTRIHKWLGLLVGLQLLVWLVSGLIFSLLDPALVSGRHLVTEPQRSNSLMAPRALLGHEAMAARYPADTVLNIELTHQFGRPLYRIETARYTELRDARSGYLFELDSELVAHIAASDYAGDKELLGSPVKLDGPTLETRKHNGAMWRVQADDDYGTTLYISAADGRILERRTDTWRLFDFFWMLHTMDYRTRDNFNNPLIVLIGFASLWLVISGIVLLSRMLSRGLRRRRSASPHGGHRTDKSRAAAQQS</sequence>
<protein>
    <recommendedName>
        <fullName evidence="5">PepSY-associated TM helix</fullName>
    </recommendedName>
</protein>
<gene>
    <name evidence="3" type="ORF">AUP74_00345</name>
</gene>
<dbReference type="KEGG" id="micc:AUP74_00345"/>
<dbReference type="RefSeq" id="WP_069946042.1">
    <property type="nucleotide sequence ID" value="NZ_CP014143.1"/>
</dbReference>
<dbReference type="EMBL" id="CP014143">
    <property type="protein sequence ID" value="AOS95816.1"/>
    <property type="molecule type" value="Genomic_DNA"/>
</dbReference>
<organism evidence="3 4">
    <name type="scientific">Microbulbifer aggregans</name>
    <dbReference type="NCBI Taxonomy" id="1769779"/>
    <lineage>
        <taxon>Bacteria</taxon>
        <taxon>Pseudomonadati</taxon>
        <taxon>Pseudomonadota</taxon>
        <taxon>Gammaproteobacteria</taxon>
        <taxon>Cellvibrionales</taxon>
        <taxon>Microbulbiferaceae</taxon>
        <taxon>Microbulbifer</taxon>
    </lineage>
</organism>
<dbReference type="PATRIC" id="fig|1769779.3.peg.344"/>